<feature type="compositionally biased region" description="Acidic residues" evidence="1">
    <location>
        <begin position="380"/>
        <end position="390"/>
    </location>
</feature>
<evidence type="ECO:0000313" key="2">
    <source>
        <dbReference type="EMBL" id="GJE90033.1"/>
    </source>
</evidence>
<dbReference type="EMBL" id="BPQB01000015">
    <property type="protein sequence ID" value="GJE90033.1"/>
    <property type="molecule type" value="Genomic_DNA"/>
</dbReference>
<evidence type="ECO:0000313" key="3">
    <source>
        <dbReference type="Proteomes" id="UP000703269"/>
    </source>
</evidence>
<protein>
    <recommendedName>
        <fullName evidence="4">F-box domain-containing protein</fullName>
    </recommendedName>
</protein>
<sequence length="426" mass="46812">MLRPNLTHLVVQQLATFQTAELWLGCLSSLPQLHTLGLIHCVKHMEIPSNPAPAFPHRTAMLPRLQSLRLHETGVGIACAHLLNHLIIPEDVELHILTSSSGQKEAADFVVSAFIAKTTRGSGKASAKAMTIVSRTNQLYQGFFPTIAISIYAQDVSVLSDRPTRSPSRQSVSERAPQASLHLASWPEFVVSSFVAQYPLSELRELRYSVKEAFSDELGGPWRRISEIQDLQELEVTASYSSIKSLLDLLREASAFRSLRVLRFSSVTWNRYHHSATKRSSRAGSLLSLLIQALEDRRQHGSSIVNLELMNSFHIRGCAEDLTRLGDLVEEFDYTAADKYDEILDEESNGCSTCKSDDDGDGDPADSDGSEKMADSTSENSDDLDSDDDSESSHDSSRSENGTGSEAEDEADEDGAGRANEIEGAQ</sequence>
<feature type="compositionally biased region" description="Acidic residues" evidence="1">
    <location>
        <begin position="358"/>
        <end position="368"/>
    </location>
</feature>
<accession>A0A9P3G697</accession>
<evidence type="ECO:0000256" key="1">
    <source>
        <dbReference type="SAM" id="MobiDB-lite"/>
    </source>
</evidence>
<reference evidence="2 3" key="1">
    <citation type="submission" date="2021-08" db="EMBL/GenBank/DDBJ databases">
        <title>Draft Genome Sequence of Phanerochaete sordida strain YK-624.</title>
        <authorList>
            <person name="Mori T."/>
            <person name="Dohra H."/>
            <person name="Suzuki T."/>
            <person name="Kawagishi H."/>
            <person name="Hirai H."/>
        </authorList>
    </citation>
    <scope>NUCLEOTIDE SEQUENCE [LARGE SCALE GENOMIC DNA]</scope>
    <source>
        <strain evidence="2 3">YK-624</strain>
    </source>
</reference>
<dbReference type="AlphaFoldDB" id="A0A9P3G697"/>
<evidence type="ECO:0008006" key="4">
    <source>
        <dbReference type="Google" id="ProtNLM"/>
    </source>
</evidence>
<feature type="region of interest" description="Disordered" evidence="1">
    <location>
        <begin position="348"/>
        <end position="426"/>
    </location>
</feature>
<proteinExistence type="predicted"/>
<dbReference type="Proteomes" id="UP000703269">
    <property type="component" value="Unassembled WGS sequence"/>
</dbReference>
<keyword evidence="3" id="KW-1185">Reference proteome</keyword>
<gene>
    <name evidence="2" type="ORF">PsYK624_061540</name>
</gene>
<organism evidence="2 3">
    <name type="scientific">Phanerochaete sordida</name>
    <dbReference type="NCBI Taxonomy" id="48140"/>
    <lineage>
        <taxon>Eukaryota</taxon>
        <taxon>Fungi</taxon>
        <taxon>Dikarya</taxon>
        <taxon>Basidiomycota</taxon>
        <taxon>Agaricomycotina</taxon>
        <taxon>Agaricomycetes</taxon>
        <taxon>Polyporales</taxon>
        <taxon>Phanerochaetaceae</taxon>
        <taxon>Phanerochaete</taxon>
    </lineage>
</organism>
<comment type="caution">
    <text evidence="2">The sequence shown here is derived from an EMBL/GenBank/DDBJ whole genome shotgun (WGS) entry which is preliminary data.</text>
</comment>
<name>A0A9P3G697_9APHY</name>